<accession>A0A4C1U4E2</accession>
<organism evidence="1 2">
    <name type="scientific">Eumeta variegata</name>
    <name type="common">Bagworm moth</name>
    <name type="synonym">Eumeta japonica</name>
    <dbReference type="NCBI Taxonomy" id="151549"/>
    <lineage>
        <taxon>Eukaryota</taxon>
        <taxon>Metazoa</taxon>
        <taxon>Ecdysozoa</taxon>
        <taxon>Arthropoda</taxon>
        <taxon>Hexapoda</taxon>
        <taxon>Insecta</taxon>
        <taxon>Pterygota</taxon>
        <taxon>Neoptera</taxon>
        <taxon>Endopterygota</taxon>
        <taxon>Lepidoptera</taxon>
        <taxon>Glossata</taxon>
        <taxon>Ditrysia</taxon>
        <taxon>Tineoidea</taxon>
        <taxon>Psychidae</taxon>
        <taxon>Oiketicinae</taxon>
        <taxon>Eumeta</taxon>
    </lineage>
</organism>
<evidence type="ECO:0000313" key="1">
    <source>
        <dbReference type="EMBL" id="GBP21202.1"/>
    </source>
</evidence>
<evidence type="ECO:0000313" key="2">
    <source>
        <dbReference type="Proteomes" id="UP000299102"/>
    </source>
</evidence>
<sequence length="85" mass="8968">MEIKNSTGPRIITENKIGADSKFHNTLATSGVIGTVTPTGGARGARGPALFSCPDSDRPTVAKYTGGYLKFSCLDSKFTAINIKF</sequence>
<name>A0A4C1U4E2_EUMVA</name>
<dbReference type="Proteomes" id="UP000299102">
    <property type="component" value="Unassembled WGS sequence"/>
</dbReference>
<proteinExistence type="predicted"/>
<dbReference type="EMBL" id="BGZK01000126">
    <property type="protein sequence ID" value="GBP21202.1"/>
    <property type="molecule type" value="Genomic_DNA"/>
</dbReference>
<gene>
    <name evidence="1" type="ORF">EVAR_84325_1</name>
</gene>
<comment type="caution">
    <text evidence="1">The sequence shown here is derived from an EMBL/GenBank/DDBJ whole genome shotgun (WGS) entry which is preliminary data.</text>
</comment>
<dbReference type="AlphaFoldDB" id="A0A4C1U4E2"/>
<reference evidence="1 2" key="1">
    <citation type="journal article" date="2019" name="Commun. Biol.">
        <title>The bagworm genome reveals a unique fibroin gene that provides high tensile strength.</title>
        <authorList>
            <person name="Kono N."/>
            <person name="Nakamura H."/>
            <person name="Ohtoshi R."/>
            <person name="Tomita M."/>
            <person name="Numata K."/>
            <person name="Arakawa K."/>
        </authorList>
    </citation>
    <scope>NUCLEOTIDE SEQUENCE [LARGE SCALE GENOMIC DNA]</scope>
</reference>
<keyword evidence="2" id="KW-1185">Reference proteome</keyword>
<protein>
    <submittedName>
        <fullName evidence="1">Uncharacterized protein</fullName>
    </submittedName>
</protein>